<dbReference type="CDD" id="cd00093">
    <property type="entry name" value="HTH_XRE"/>
    <property type="match status" value="1"/>
</dbReference>
<dbReference type="PROSITE" id="PS50943">
    <property type="entry name" value="HTH_CROC1"/>
    <property type="match status" value="1"/>
</dbReference>
<keyword evidence="3" id="KW-0804">Transcription</keyword>
<dbReference type="SUPFAM" id="SSF47413">
    <property type="entry name" value="lambda repressor-like DNA-binding domains"/>
    <property type="match status" value="1"/>
</dbReference>
<dbReference type="InterPro" id="IPR052359">
    <property type="entry name" value="HTH-type_reg/antitoxin"/>
</dbReference>
<keyword evidence="6" id="KW-1185">Reference proteome</keyword>
<accession>A0ABX7BI04</accession>
<evidence type="ECO:0000256" key="2">
    <source>
        <dbReference type="ARBA" id="ARBA00023125"/>
    </source>
</evidence>
<dbReference type="InterPro" id="IPR001387">
    <property type="entry name" value="Cro/C1-type_HTH"/>
</dbReference>
<sequence length="141" mass="15496">MICHECGGHMARASKPVEFEYKGHKVTLDQPGWYCSSCEESVLTGADMLATEPAFLEFKAKIDGLAPPKEVSRIRKKLKLSQRKAGVILGGGVHAFQKYESGKDLPTKAMSNLLRLLDSQPTLLEQLVAIQAQQESGKHTD</sequence>
<dbReference type="InterPro" id="IPR022452">
    <property type="entry name" value="MqsA"/>
</dbReference>
<evidence type="ECO:0000256" key="3">
    <source>
        <dbReference type="ARBA" id="ARBA00023163"/>
    </source>
</evidence>
<name>A0ABX7BI04_9PROT</name>
<dbReference type="Proteomes" id="UP000595197">
    <property type="component" value="Plasmid pTT6-4"/>
</dbReference>
<keyword evidence="5" id="KW-0614">Plasmid</keyword>
<organism evidence="5 6">
    <name type="scientific">Skermanella cutis</name>
    <dbReference type="NCBI Taxonomy" id="2775420"/>
    <lineage>
        <taxon>Bacteria</taxon>
        <taxon>Pseudomonadati</taxon>
        <taxon>Pseudomonadota</taxon>
        <taxon>Alphaproteobacteria</taxon>
        <taxon>Rhodospirillales</taxon>
        <taxon>Azospirillaceae</taxon>
        <taxon>Skermanella</taxon>
    </lineage>
</organism>
<dbReference type="Pfam" id="PF15731">
    <property type="entry name" value="MqsA_antitoxin"/>
    <property type="match status" value="1"/>
</dbReference>
<dbReference type="Gene3D" id="1.10.260.40">
    <property type="entry name" value="lambda repressor-like DNA-binding domains"/>
    <property type="match status" value="1"/>
</dbReference>
<dbReference type="EMBL" id="CP067424">
    <property type="protein sequence ID" value="QQP94028.1"/>
    <property type="molecule type" value="Genomic_DNA"/>
</dbReference>
<keyword evidence="2" id="KW-0238">DNA-binding</keyword>
<dbReference type="InterPro" id="IPR022453">
    <property type="entry name" value="Znf_MqsA-type"/>
</dbReference>
<geneLocation type="plasmid" evidence="5 6">
    <name>pTT6-4</name>
</geneLocation>
<evidence type="ECO:0000256" key="1">
    <source>
        <dbReference type="ARBA" id="ARBA00023015"/>
    </source>
</evidence>
<dbReference type="NCBIfam" id="TIGR03830">
    <property type="entry name" value="CxxCG_CxxCG_HTH"/>
    <property type="match status" value="1"/>
</dbReference>
<dbReference type="Gene3D" id="3.10.20.860">
    <property type="match status" value="1"/>
</dbReference>
<dbReference type="PANTHER" id="PTHR36511:SF4">
    <property type="entry name" value="ANTITOXIN MQSA"/>
    <property type="match status" value="1"/>
</dbReference>
<evidence type="ECO:0000259" key="4">
    <source>
        <dbReference type="PROSITE" id="PS50943"/>
    </source>
</evidence>
<proteinExistence type="predicted"/>
<gene>
    <name evidence="5" type="ORF">IGS68_34795</name>
</gene>
<reference evidence="5" key="1">
    <citation type="submission" date="2021-02" db="EMBL/GenBank/DDBJ databases">
        <title>Skermanella TT6 skin isolate.</title>
        <authorList>
            <person name="Lee K."/>
            <person name="Ganzorig M."/>
        </authorList>
    </citation>
    <scope>NUCLEOTIDE SEQUENCE</scope>
    <source>
        <strain evidence="5">TT6</strain>
    </source>
</reference>
<evidence type="ECO:0000313" key="6">
    <source>
        <dbReference type="Proteomes" id="UP000595197"/>
    </source>
</evidence>
<dbReference type="PANTHER" id="PTHR36511">
    <property type="entry name" value="MERR FAMILY BACTERIAL REGULATORY PROTEIN"/>
    <property type="match status" value="1"/>
</dbReference>
<feature type="domain" description="HTH cro/C1-type" evidence="4">
    <location>
        <begin position="71"/>
        <end position="124"/>
    </location>
</feature>
<dbReference type="InterPro" id="IPR010982">
    <property type="entry name" value="Lambda_DNA-bd_dom_sf"/>
</dbReference>
<evidence type="ECO:0000313" key="5">
    <source>
        <dbReference type="EMBL" id="QQP94028.1"/>
    </source>
</evidence>
<dbReference type="InterPro" id="IPR032758">
    <property type="entry name" value="MqsA/HigA-2"/>
</dbReference>
<keyword evidence="1" id="KW-0805">Transcription regulation</keyword>
<protein>
    <submittedName>
        <fullName evidence="5">Type II toxin-antitoxin system MqsA family antitoxin</fullName>
    </submittedName>
</protein>
<dbReference type="NCBIfam" id="TIGR03831">
    <property type="entry name" value="YgiT_finger"/>
    <property type="match status" value="1"/>
</dbReference>